<evidence type="ECO:0008006" key="3">
    <source>
        <dbReference type="Google" id="ProtNLM"/>
    </source>
</evidence>
<gene>
    <name evidence="1" type="ORF">HDF25_000669</name>
</gene>
<dbReference type="AlphaFoldDB" id="A0A7X0J163"/>
<dbReference type="RefSeq" id="WP_184622754.1">
    <property type="nucleotide sequence ID" value="NZ_JACHCC010000002.1"/>
</dbReference>
<evidence type="ECO:0000313" key="2">
    <source>
        <dbReference type="Proteomes" id="UP000521017"/>
    </source>
</evidence>
<name>A0A7X0J163_9SPHI</name>
<protein>
    <recommendedName>
        <fullName evidence="3">WG repeat protein</fullName>
    </recommendedName>
</protein>
<proteinExistence type="predicted"/>
<accession>A0A7X0J163</accession>
<reference evidence="1 2" key="1">
    <citation type="submission" date="2020-08" db="EMBL/GenBank/DDBJ databases">
        <title>Genomic Encyclopedia of Type Strains, Phase IV (KMG-V): Genome sequencing to study the core and pangenomes of soil and plant-associated prokaryotes.</title>
        <authorList>
            <person name="Whitman W."/>
        </authorList>
    </citation>
    <scope>NUCLEOTIDE SEQUENCE [LARGE SCALE GENOMIC DNA]</scope>
    <source>
        <strain evidence="1 2">M2T3</strain>
    </source>
</reference>
<comment type="caution">
    <text evidence="1">The sequence shown here is derived from an EMBL/GenBank/DDBJ whole genome shotgun (WGS) entry which is preliminary data.</text>
</comment>
<dbReference type="EMBL" id="JACHCC010000002">
    <property type="protein sequence ID" value="MBB6498532.1"/>
    <property type="molecule type" value="Genomic_DNA"/>
</dbReference>
<organism evidence="1 2">
    <name type="scientific">Pedobacter cryoconitis</name>
    <dbReference type="NCBI Taxonomy" id="188932"/>
    <lineage>
        <taxon>Bacteria</taxon>
        <taxon>Pseudomonadati</taxon>
        <taxon>Bacteroidota</taxon>
        <taxon>Sphingobacteriia</taxon>
        <taxon>Sphingobacteriales</taxon>
        <taxon>Sphingobacteriaceae</taxon>
        <taxon>Pedobacter</taxon>
    </lineage>
</organism>
<sequence length="389" mass="44820">MENDREQPVQNKLIPKTIPVDQVTFGGINYKVINHHQAQDLIGDLTDFRDNPLYDVFDESWDLVDYSGNGYFLLAEESVTLEKLELDIKIDGLEDFVIVGFIFQKDLKVKSHILAYDSDYSPVLVVLGKVEVFNIHLYGNRHYFGNGLLCNTLWGRYNHGELFVKGKTIAGLVYADDMCLHFEDLDGTVALVNSGKPDILLMLPFQKGDGTIGYEENYIPSTHKLSEIVFDELISVEENGDESLKDDAFDYVIHEKTLLDVAKADIYQYKDFPLKLKAGLNYLGNLPVIREKKRIAVTGWLENYSFELFEHNGELYRQLSVKMEYGFNIRLRAVENIRSAKITLTLEYLDENDQLKYHWLGESDSYILPLRIVKRAMLNALEKLKDRQH</sequence>
<dbReference type="Proteomes" id="UP000521017">
    <property type="component" value="Unassembled WGS sequence"/>
</dbReference>
<evidence type="ECO:0000313" key="1">
    <source>
        <dbReference type="EMBL" id="MBB6498532.1"/>
    </source>
</evidence>